<dbReference type="Proteomes" id="UP000236333">
    <property type="component" value="Unassembled WGS sequence"/>
</dbReference>
<accession>A0A2J8A3I5</accession>
<evidence type="ECO:0000256" key="1">
    <source>
        <dbReference type="SAM" id="MobiDB-lite"/>
    </source>
</evidence>
<feature type="region of interest" description="Disordered" evidence="1">
    <location>
        <begin position="123"/>
        <end position="152"/>
    </location>
</feature>
<feature type="region of interest" description="Disordered" evidence="1">
    <location>
        <begin position="186"/>
        <end position="218"/>
    </location>
</feature>
<feature type="region of interest" description="Disordered" evidence="1">
    <location>
        <begin position="294"/>
        <end position="315"/>
    </location>
</feature>
<dbReference type="AlphaFoldDB" id="A0A2J8A3I5"/>
<feature type="region of interest" description="Disordered" evidence="1">
    <location>
        <begin position="91"/>
        <end position="110"/>
    </location>
</feature>
<feature type="compositionally biased region" description="Low complexity" evidence="1">
    <location>
        <begin position="186"/>
        <end position="213"/>
    </location>
</feature>
<evidence type="ECO:0000313" key="2">
    <source>
        <dbReference type="EMBL" id="PNH07082.1"/>
    </source>
</evidence>
<comment type="caution">
    <text evidence="2">The sequence shown here is derived from an EMBL/GenBank/DDBJ whole genome shotgun (WGS) entry which is preliminary data.</text>
</comment>
<organism evidence="2 3">
    <name type="scientific">Tetrabaena socialis</name>
    <dbReference type="NCBI Taxonomy" id="47790"/>
    <lineage>
        <taxon>Eukaryota</taxon>
        <taxon>Viridiplantae</taxon>
        <taxon>Chlorophyta</taxon>
        <taxon>core chlorophytes</taxon>
        <taxon>Chlorophyceae</taxon>
        <taxon>CS clade</taxon>
        <taxon>Chlamydomonadales</taxon>
        <taxon>Tetrabaenaceae</taxon>
        <taxon>Tetrabaena</taxon>
    </lineage>
</organism>
<feature type="compositionally biased region" description="Low complexity" evidence="1">
    <location>
        <begin position="100"/>
        <end position="110"/>
    </location>
</feature>
<feature type="compositionally biased region" description="Low complexity" evidence="1">
    <location>
        <begin position="123"/>
        <end position="140"/>
    </location>
</feature>
<keyword evidence="3" id="KW-1185">Reference proteome</keyword>
<gene>
    <name evidence="2" type="ORF">TSOC_006502</name>
</gene>
<dbReference type="EMBL" id="PGGS01000199">
    <property type="protein sequence ID" value="PNH07082.1"/>
    <property type="molecule type" value="Genomic_DNA"/>
</dbReference>
<protein>
    <submittedName>
        <fullName evidence="2">Uncharacterized protein</fullName>
    </submittedName>
</protein>
<evidence type="ECO:0000313" key="3">
    <source>
        <dbReference type="Proteomes" id="UP000236333"/>
    </source>
</evidence>
<proteinExistence type="predicted"/>
<sequence>MSTDGSVAGDVDVAAARDAVSTHIQVLEQNGHGVPSEPAAGASAEAWRAWVTRIIHMAARVQAHAQAQRHETQLLAQADQEAASTILRVFGAAPSPPAPGSSGAASAGSGAPGLALVAMRTPASGSAAGSGADADAEASSSGGGPSGLRQQEAGVEALAEGAGAGGGAAAGVAAPISRLLAPSPTPAAATALTPQPATAPTPAAAAAPTMQAPCMPPPSSSEAPRCCRWLTWLRAPSARRGHRVPDLAAGRLRAQRRRCHRGYHIDDAPLLAADMRRRCRRSCHQCWRLGGLAPGSHAEEPGEQAAGAGGLAADG</sequence>
<reference evidence="2 3" key="1">
    <citation type="journal article" date="2017" name="Mol. Biol. Evol.">
        <title>The 4-celled Tetrabaena socialis nuclear genome reveals the essential components for genetic control of cell number at the origin of multicellularity in the volvocine lineage.</title>
        <authorList>
            <person name="Featherston J."/>
            <person name="Arakaki Y."/>
            <person name="Hanschen E.R."/>
            <person name="Ferris P.J."/>
            <person name="Michod R.E."/>
            <person name="Olson B.J.S.C."/>
            <person name="Nozaki H."/>
            <person name="Durand P.M."/>
        </authorList>
    </citation>
    <scope>NUCLEOTIDE SEQUENCE [LARGE SCALE GENOMIC DNA]</scope>
    <source>
        <strain evidence="2 3">NIES-571</strain>
    </source>
</reference>
<name>A0A2J8A3I5_9CHLO</name>